<dbReference type="EMBL" id="LR796403">
    <property type="protein sequence ID" value="CAB4142004.1"/>
    <property type="molecule type" value="Genomic_DNA"/>
</dbReference>
<protein>
    <recommendedName>
        <fullName evidence="1">TET-Associated Glycosyltransferase domain-containing protein</fullName>
    </recommendedName>
</protein>
<dbReference type="InterPro" id="IPR049100">
    <property type="entry name" value="TAGT"/>
</dbReference>
<organism evidence="2">
    <name type="scientific">uncultured Caudovirales phage</name>
    <dbReference type="NCBI Taxonomy" id="2100421"/>
    <lineage>
        <taxon>Viruses</taxon>
        <taxon>Duplodnaviria</taxon>
        <taxon>Heunggongvirae</taxon>
        <taxon>Uroviricota</taxon>
        <taxon>Caudoviricetes</taxon>
        <taxon>Peduoviridae</taxon>
        <taxon>Maltschvirus</taxon>
        <taxon>Maltschvirus maltsch</taxon>
    </lineage>
</organism>
<evidence type="ECO:0000313" key="2">
    <source>
        <dbReference type="EMBL" id="CAB4142004.1"/>
    </source>
</evidence>
<feature type="domain" description="TET-Associated Glycosyltransferase" evidence="1">
    <location>
        <begin position="7"/>
        <end position="233"/>
    </location>
</feature>
<sequence length="290" mass="32969">MLPDDFCIFILTHKRPDNQITLETLRRGNYSGKVYLVVDDLDPTLPEYQRLYGDQVLTFSKQELSKRIDSADNFKELKGVFYARNACYDLAQELGISEFLQLDDDYEAFRYRFKADLDYCTATKKVKSLDKMLASLLTFYKGNPILSQPISILALAQGGDFIGGSQASFSSAIKCKRKVMNSLFCSVNRRVSWLGRINEDTTTYVLGGIRGDLMLTINQVDISQVDTQVNSGGMTGLYLDNGTYVKSFYSVLFAPSCVAVTEMNSQYKRLHHQINWNNCATKVLREKYKK</sequence>
<name>A0A6J5M5I4_9CAUD</name>
<gene>
    <name evidence="2" type="ORF">UFOVP423_29</name>
</gene>
<evidence type="ECO:0000259" key="1">
    <source>
        <dbReference type="Pfam" id="PF20691"/>
    </source>
</evidence>
<accession>A0A6J5M5I4</accession>
<dbReference type="Pfam" id="PF20691">
    <property type="entry name" value="TAGT"/>
    <property type="match status" value="1"/>
</dbReference>
<reference evidence="2" key="1">
    <citation type="submission" date="2020-04" db="EMBL/GenBank/DDBJ databases">
        <authorList>
            <person name="Chiriac C."/>
            <person name="Salcher M."/>
            <person name="Ghai R."/>
            <person name="Kavagutti S V."/>
        </authorList>
    </citation>
    <scope>NUCLEOTIDE SEQUENCE</scope>
</reference>
<proteinExistence type="predicted"/>